<keyword evidence="1" id="KW-0732">Signal</keyword>
<keyword evidence="3" id="KW-1185">Reference proteome</keyword>
<organism evidence="2 3">
    <name type="scientific">Usitatibacter palustris</name>
    <dbReference type="NCBI Taxonomy" id="2732487"/>
    <lineage>
        <taxon>Bacteria</taxon>
        <taxon>Pseudomonadati</taxon>
        <taxon>Pseudomonadota</taxon>
        <taxon>Betaproteobacteria</taxon>
        <taxon>Nitrosomonadales</taxon>
        <taxon>Usitatibacteraceae</taxon>
        <taxon>Usitatibacter</taxon>
    </lineage>
</organism>
<proteinExistence type="predicted"/>
<accession>A0A6M4HC20</accession>
<gene>
    <name evidence="2" type="ORF">DSM104440_02882</name>
</gene>
<feature type="chain" id="PRO_5026675287" evidence="1">
    <location>
        <begin position="22"/>
        <end position="131"/>
    </location>
</feature>
<evidence type="ECO:0000313" key="3">
    <source>
        <dbReference type="Proteomes" id="UP000503096"/>
    </source>
</evidence>
<protein>
    <submittedName>
        <fullName evidence="2">Uncharacterized protein</fullName>
    </submittedName>
</protein>
<reference evidence="2 3" key="1">
    <citation type="submission" date="2020-04" db="EMBL/GenBank/DDBJ databases">
        <title>Usitatibacter rugosus gen. nov., sp. nov. and Usitatibacter palustris sp. nov., novel members of Usitatibacteraceae fam. nov. within the order Nitrosomonadales isolated from soil.</title>
        <authorList>
            <person name="Huber K.J."/>
            <person name="Neumann-Schaal M."/>
            <person name="Geppert A."/>
            <person name="Luckner M."/>
            <person name="Wanner G."/>
            <person name="Overmann J."/>
        </authorList>
    </citation>
    <scope>NUCLEOTIDE SEQUENCE [LARGE SCALE GENOMIC DNA]</scope>
    <source>
        <strain evidence="2 3">Swamp67</strain>
    </source>
</reference>
<feature type="signal peptide" evidence="1">
    <location>
        <begin position="1"/>
        <end position="21"/>
    </location>
</feature>
<dbReference type="AlphaFoldDB" id="A0A6M4HC20"/>
<name>A0A6M4HC20_9PROT</name>
<dbReference type="Proteomes" id="UP000503096">
    <property type="component" value="Chromosome"/>
</dbReference>
<dbReference type="EMBL" id="CP053073">
    <property type="protein sequence ID" value="QJR16054.1"/>
    <property type="molecule type" value="Genomic_DNA"/>
</dbReference>
<evidence type="ECO:0000313" key="2">
    <source>
        <dbReference type="EMBL" id="QJR16054.1"/>
    </source>
</evidence>
<dbReference type="RefSeq" id="WP_171163857.1">
    <property type="nucleotide sequence ID" value="NZ_CP053073.1"/>
</dbReference>
<dbReference type="KEGG" id="upl:DSM104440_02882"/>
<evidence type="ECO:0000256" key="1">
    <source>
        <dbReference type="SAM" id="SignalP"/>
    </source>
</evidence>
<dbReference type="InParanoid" id="A0A6M4HC20"/>
<sequence>MRNAARIAVLVLGLVMVPAFASTAKKSEGPANVVGAAMSKNMDGTWDIRATVRSKDTGPSSYADRVEILDPEGKVLHTIPVKNHHLNEQPFSVTATNVKLPTDIAHVVIRARIKPGGASGKERTLKIPKKK</sequence>